<dbReference type="Proteomes" id="UP000269721">
    <property type="component" value="Unassembled WGS sequence"/>
</dbReference>
<reference evidence="2" key="1">
    <citation type="journal article" date="2018" name="Nat. Microbiol.">
        <title>Leveraging single-cell genomics to expand the fungal tree of life.</title>
        <authorList>
            <person name="Ahrendt S.R."/>
            <person name="Quandt C.A."/>
            <person name="Ciobanu D."/>
            <person name="Clum A."/>
            <person name="Salamov A."/>
            <person name="Andreopoulos B."/>
            <person name="Cheng J.F."/>
            <person name="Woyke T."/>
            <person name="Pelin A."/>
            <person name="Henrissat B."/>
            <person name="Reynolds N.K."/>
            <person name="Benny G.L."/>
            <person name="Smith M.E."/>
            <person name="James T.Y."/>
            <person name="Grigoriev I.V."/>
        </authorList>
    </citation>
    <scope>NUCLEOTIDE SEQUENCE [LARGE SCALE GENOMIC DNA]</scope>
</reference>
<sequence length="102" mass="11782">MSSPSSPTPSAIIYEVNLSVPKSKDAAYIEYLKEFTTGLVRTVAGFTNVQAYFTVHYHIESQDHLDAYLRDHQEHFASAEQEKWEFLVTSRRILRLQFSDLI</sequence>
<organism evidence="1 2">
    <name type="scientific">Blyttiomyces helicus</name>
    <dbReference type="NCBI Taxonomy" id="388810"/>
    <lineage>
        <taxon>Eukaryota</taxon>
        <taxon>Fungi</taxon>
        <taxon>Fungi incertae sedis</taxon>
        <taxon>Chytridiomycota</taxon>
        <taxon>Chytridiomycota incertae sedis</taxon>
        <taxon>Chytridiomycetes</taxon>
        <taxon>Chytridiomycetes incertae sedis</taxon>
        <taxon>Blyttiomyces</taxon>
    </lineage>
</organism>
<dbReference type="AlphaFoldDB" id="A0A4P9W601"/>
<evidence type="ECO:0000313" key="1">
    <source>
        <dbReference type="EMBL" id="RKO87392.1"/>
    </source>
</evidence>
<keyword evidence="2" id="KW-1185">Reference proteome</keyword>
<accession>A0A4P9W601</accession>
<proteinExistence type="predicted"/>
<evidence type="ECO:0000313" key="2">
    <source>
        <dbReference type="Proteomes" id="UP000269721"/>
    </source>
</evidence>
<name>A0A4P9W601_9FUNG</name>
<protein>
    <submittedName>
        <fullName evidence="1">Uncharacterized protein</fullName>
    </submittedName>
</protein>
<dbReference type="EMBL" id="KZ997455">
    <property type="protein sequence ID" value="RKO87392.1"/>
    <property type="molecule type" value="Genomic_DNA"/>
</dbReference>
<gene>
    <name evidence="1" type="ORF">BDK51DRAFT_32254</name>
</gene>
<dbReference type="OrthoDB" id="2120148at2759"/>